<dbReference type="Proteomes" id="UP000664369">
    <property type="component" value="Unassembled WGS sequence"/>
</dbReference>
<keyword evidence="1" id="KW-1133">Transmembrane helix</keyword>
<keyword evidence="3" id="KW-1185">Reference proteome</keyword>
<proteinExistence type="predicted"/>
<keyword evidence="1" id="KW-0472">Membrane</keyword>
<name>A0ABS3QK47_9BACT</name>
<feature type="transmembrane region" description="Helical" evidence="1">
    <location>
        <begin position="45"/>
        <end position="65"/>
    </location>
</feature>
<feature type="transmembrane region" description="Helical" evidence="1">
    <location>
        <begin position="133"/>
        <end position="154"/>
    </location>
</feature>
<evidence type="ECO:0000313" key="2">
    <source>
        <dbReference type="EMBL" id="MBO2011621.1"/>
    </source>
</evidence>
<accession>A0ABS3QK47</accession>
<sequence>MNNELDLLKAAWPCLAPAPAPLQAAGLRTLVAARYQREQRVVGRYVWGAALWQAMVYTSLAYLGWRFRLDGPTLAACVLGTALYLPFTLVFWRKFRGFTRRQLASHPADAPLAAQVGQQYGRLSQFFRFKKRFDVLATPLTALVLVTLFIRVGWVPPITQSPGPAAALFALIVVIFALALRWENQHQFAGPLRRLQDLRQELADDTEVT</sequence>
<feature type="transmembrane region" description="Helical" evidence="1">
    <location>
        <begin position="166"/>
        <end position="184"/>
    </location>
</feature>
<dbReference type="RefSeq" id="WP_208177315.1">
    <property type="nucleotide sequence ID" value="NZ_JAGETZ010000012.1"/>
</dbReference>
<evidence type="ECO:0000313" key="3">
    <source>
        <dbReference type="Proteomes" id="UP000664369"/>
    </source>
</evidence>
<evidence type="ECO:0000256" key="1">
    <source>
        <dbReference type="SAM" id="Phobius"/>
    </source>
</evidence>
<comment type="caution">
    <text evidence="2">The sequence shown here is derived from an EMBL/GenBank/DDBJ whole genome shotgun (WGS) entry which is preliminary data.</text>
</comment>
<organism evidence="2 3">
    <name type="scientific">Hymenobacter negativus</name>
    <dbReference type="NCBI Taxonomy" id="2795026"/>
    <lineage>
        <taxon>Bacteria</taxon>
        <taxon>Pseudomonadati</taxon>
        <taxon>Bacteroidota</taxon>
        <taxon>Cytophagia</taxon>
        <taxon>Cytophagales</taxon>
        <taxon>Hymenobacteraceae</taxon>
        <taxon>Hymenobacter</taxon>
    </lineage>
</organism>
<gene>
    <name evidence="2" type="ORF">J4E00_21320</name>
</gene>
<keyword evidence="1" id="KW-0812">Transmembrane</keyword>
<feature type="transmembrane region" description="Helical" evidence="1">
    <location>
        <begin position="71"/>
        <end position="92"/>
    </location>
</feature>
<protein>
    <submittedName>
        <fullName evidence="2">Uncharacterized protein</fullName>
    </submittedName>
</protein>
<reference evidence="2 3" key="1">
    <citation type="submission" date="2021-03" db="EMBL/GenBank/DDBJ databases">
        <authorList>
            <person name="Kim M.K."/>
        </authorList>
    </citation>
    <scope>NUCLEOTIDE SEQUENCE [LARGE SCALE GENOMIC DNA]</scope>
    <source>
        <strain evidence="2 3">BT442</strain>
    </source>
</reference>
<dbReference type="EMBL" id="JAGETZ010000012">
    <property type="protein sequence ID" value="MBO2011621.1"/>
    <property type="molecule type" value="Genomic_DNA"/>
</dbReference>